<gene>
    <name evidence="2" type="ORF">G3I32_34355</name>
</gene>
<comment type="caution">
    <text evidence="2">The sequence shown here is derived from an EMBL/GenBank/DDBJ whole genome shotgun (WGS) entry which is preliminary data.</text>
</comment>
<evidence type="ECO:0000313" key="3">
    <source>
        <dbReference type="Proteomes" id="UP000470446"/>
    </source>
</evidence>
<evidence type="ECO:0000256" key="1">
    <source>
        <dbReference type="SAM" id="MobiDB-lite"/>
    </source>
</evidence>
<name>A0A7K3PXZ3_9ACTN</name>
<dbReference type="Pfam" id="PF13822">
    <property type="entry name" value="ACC_epsilon"/>
    <property type="match status" value="1"/>
</dbReference>
<organism evidence="2 3">
    <name type="scientific">Streptomyces coelicoflavus</name>
    <dbReference type="NCBI Taxonomy" id="285562"/>
    <lineage>
        <taxon>Bacteria</taxon>
        <taxon>Bacillati</taxon>
        <taxon>Actinomycetota</taxon>
        <taxon>Actinomycetes</taxon>
        <taxon>Kitasatosporales</taxon>
        <taxon>Streptomycetaceae</taxon>
        <taxon>Streptomyces</taxon>
    </lineage>
</organism>
<proteinExistence type="predicted"/>
<feature type="region of interest" description="Disordered" evidence="1">
    <location>
        <begin position="37"/>
        <end position="67"/>
    </location>
</feature>
<dbReference type="GO" id="GO:0004658">
    <property type="term" value="F:propionyl-CoA carboxylase activity"/>
    <property type="evidence" value="ECO:0007669"/>
    <property type="project" value="InterPro"/>
</dbReference>
<dbReference type="InterPro" id="IPR032716">
    <property type="entry name" value="ACC_epsilon"/>
</dbReference>
<dbReference type="AlphaFoldDB" id="A0A7K3PXZ3"/>
<dbReference type="GO" id="GO:0003989">
    <property type="term" value="F:acetyl-CoA carboxylase activity"/>
    <property type="evidence" value="ECO:0007669"/>
    <property type="project" value="InterPro"/>
</dbReference>
<dbReference type="Proteomes" id="UP000470446">
    <property type="component" value="Unassembled WGS sequence"/>
</dbReference>
<sequence length="67" mass="7374">MAEPDSAHHELRIERGHAGEEELAALTAVLCSILAGQEDEGEDASPDAPSWRPERPAGTYRSPYSWR</sequence>
<accession>A0A7K3PXZ3</accession>
<reference evidence="2 3" key="1">
    <citation type="submission" date="2020-01" db="EMBL/GenBank/DDBJ databases">
        <title>Insect and environment-associated Actinomycetes.</title>
        <authorList>
            <person name="Currrie C."/>
            <person name="Chevrette M."/>
            <person name="Carlson C."/>
            <person name="Stubbendieck R."/>
            <person name="Wendt-Pienkowski E."/>
        </authorList>
    </citation>
    <scope>NUCLEOTIDE SEQUENCE [LARGE SCALE GENOMIC DNA]</scope>
    <source>
        <strain evidence="2 3">SID14163</strain>
    </source>
</reference>
<dbReference type="RefSeq" id="WP_164249735.1">
    <property type="nucleotide sequence ID" value="NZ_JAAGMA010000920.1"/>
</dbReference>
<dbReference type="EMBL" id="JAAGMA010000920">
    <property type="protein sequence ID" value="NEB13865.1"/>
    <property type="molecule type" value="Genomic_DNA"/>
</dbReference>
<protein>
    <submittedName>
        <fullName evidence="2">Acyl-CoA carboxylase subunit epsilon</fullName>
    </submittedName>
</protein>
<evidence type="ECO:0000313" key="2">
    <source>
        <dbReference type="EMBL" id="NEB13865.1"/>
    </source>
</evidence>